<proteinExistence type="predicted"/>
<accession>A0A246WT09</accession>
<dbReference type="EMBL" id="NJGU01000003">
    <property type="protein sequence ID" value="OWY30119.1"/>
    <property type="molecule type" value="Genomic_DNA"/>
</dbReference>
<dbReference type="PANTHER" id="PTHR30336:SF4">
    <property type="entry name" value="ENVELOPE BIOGENESIS FACTOR ELYC"/>
    <property type="match status" value="1"/>
</dbReference>
<dbReference type="GO" id="GO:0005886">
    <property type="term" value="C:plasma membrane"/>
    <property type="evidence" value="ECO:0007669"/>
    <property type="project" value="TreeGrafter"/>
</dbReference>
<name>A0A246WT09_9BURK</name>
<evidence type="ECO:0000313" key="3">
    <source>
        <dbReference type="EMBL" id="OWY30119.1"/>
    </source>
</evidence>
<gene>
    <name evidence="3" type="ORF">CEJ42_05770</name>
</gene>
<keyword evidence="1" id="KW-0812">Transmembrane</keyword>
<dbReference type="Proteomes" id="UP000197596">
    <property type="component" value="Unassembled WGS sequence"/>
</dbReference>
<dbReference type="InterPro" id="IPR003848">
    <property type="entry name" value="DUF218"/>
</dbReference>
<evidence type="ECO:0000256" key="1">
    <source>
        <dbReference type="SAM" id="Phobius"/>
    </source>
</evidence>
<feature type="transmembrane region" description="Helical" evidence="1">
    <location>
        <begin position="42"/>
        <end position="63"/>
    </location>
</feature>
<dbReference type="InterPro" id="IPR051599">
    <property type="entry name" value="Cell_Envelope_Assoc"/>
</dbReference>
<dbReference type="GO" id="GO:0043164">
    <property type="term" value="P:Gram-negative-bacterium-type cell wall biogenesis"/>
    <property type="evidence" value="ECO:0007669"/>
    <property type="project" value="TreeGrafter"/>
</dbReference>
<dbReference type="CDD" id="cd06259">
    <property type="entry name" value="YdcF-like"/>
    <property type="match status" value="1"/>
</dbReference>
<dbReference type="PANTHER" id="PTHR30336">
    <property type="entry name" value="INNER MEMBRANE PROTEIN, PROBABLE PERMEASE"/>
    <property type="match status" value="1"/>
</dbReference>
<dbReference type="GO" id="GO:0000270">
    <property type="term" value="P:peptidoglycan metabolic process"/>
    <property type="evidence" value="ECO:0007669"/>
    <property type="project" value="TreeGrafter"/>
</dbReference>
<feature type="domain" description="DUF218" evidence="2">
    <location>
        <begin position="80"/>
        <end position="243"/>
    </location>
</feature>
<keyword evidence="1" id="KW-1133">Transmembrane helix</keyword>
<keyword evidence="1" id="KW-0472">Membrane</keyword>
<dbReference type="InterPro" id="IPR014729">
    <property type="entry name" value="Rossmann-like_a/b/a_fold"/>
</dbReference>
<reference evidence="3 4" key="1">
    <citation type="submission" date="2017-06" db="EMBL/GenBank/DDBJ databases">
        <title>Herbaspirillum phytohormonus sp. nov., isolated from the root nodule of Robinia pseudoacacia in lead-zinc mine.</title>
        <authorList>
            <person name="Fan M."/>
            <person name="Lin Y."/>
        </authorList>
    </citation>
    <scope>NUCLEOTIDE SEQUENCE [LARGE SCALE GENOMIC DNA]</scope>
    <source>
        <strain evidence="3 4">HZ10</strain>
    </source>
</reference>
<dbReference type="RefSeq" id="WP_088750430.1">
    <property type="nucleotide sequence ID" value="NZ_NJGU01000003.1"/>
</dbReference>
<dbReference type="Pfam" id="PF02698">
    <property type="entry name" value="DUF218"/>
    <property type="match status" value="1"/>
</dbReference>
<sequence>MNASVLFSTLAGAMLLPPLNCLLLCAIGLLLRPRLRRTGTLLIVLGVALLLLLSTRAGALLLVRPLENRYAPLTEVKDAQAIVILGAGRQANAPEYGGADAASLNGLKRLEYGTYLHKRTGLPLLVTGGSPDGSPESEASLMARVLSADFGVQARWQEGASNNTQDNAVMSAAMLKTAGVERVLLVTDAMHMPRAMNAFAAAGLQATAAPTLFSGSGRPLPTDYFPHASNLAMASYAMHEWIGQLWYRLRYHGAGSRSD</sequence>
<protein>
    <recommendedName>
        <fullName evidence="2">DUF218 domain-containing protein</fullName>
    </recommendedName>
</protein>
<evidence type="ECO:0000313" key="4">
    <source>
        <dbReference type="Proteomes" id="UP000197596"/>
    </source>
</evidence>
<organism evidence="3 4">
    <name type="scientific">Herbaspirillum robiniae</name>
    <dbReference type="NCBI Taxonomy" id="2014887"/>
    <lineage>
        <taxon>Bacteria</taxon>
        <taxon>Pseudomonadati</taxon>
        <taxon>Pseudomonadota</taxon>
        <taxon>Betaproteobacteria</taxon>
        <taxon>Burkholderiales</taxon>
        <taxon>Oxalobacteraceae</taxon>
        <taxon>Herbaspirillum</taxon>
    </lineage>
</organism>
<dbReference type="Gene3D" id="3.40.50.620">
    <property type="entry name" value="HUPs"/>
    <property type="match status" value="1"/>
</dbReference>
<dbReference type="AlphaFoldDB" id="A0A246WT09"/>
<evidence type="ECO:0000259" key="2">
    <source>
        <dbReference type="Pfam" id="PF02698"/>
    </source>
</evidence>
<feature type="transmembrane region" description="Helical" evidence="1">
    <location>
        <begin position="6"/>
        <end position="30"/>
    </location>
</feature>
<comment type="caution">
    <text evidence="3">The sequence shown here is derived from an EMBL/GenBank/DDBJ whole genome shotgun (WGS) entry which is preliminary data.</text>
</comment>